<comment type="caution">
    <text evidence="2">The sequence shown here is derived from an EMBL/GenBank/DDBJ whole genome shotgun (WGS) entry which is preliminary data.</text>
</comment>
<gene>
    <name evidence="2" type="ORF">CCACVL1_20599</name>
</gene>
<feature type="region of interest" description="Disordered" evidence="1">
    <location>
        <begin position="1"/>
        <end position="26"/>
    </location>
</feature>
<accession>A0A1R3HAH6</accession>
<dbReference type="EMBL" id="AWWV01012425">
    <property type="protein sequence ID" value="OMO67325.1"/>
    <property type="molecule type" value="Genomic_DNA"/>
</dbReference>
<name>A0A1R3HAH6_COCAP</name>
<evidence type="ECO:0000256" key="1">
    <source>
        <dbReference type="SAM" id="MobiDB-lite"/>
    </source>
</evidence>
<protein>
    <submittedName>
        <fullName evidence="2">Uncharacterized protein</fullName>
    </submittedName>
</protein>
<keyword evidence="3" id="KW-1185">Reference proteome</keyword>
<evidence type="ECO:0000313" key="2">
    <source>
        <dbReference type="EMBL" id="OMO67325.1"/>
    </source>
</evidence>
<proteinExistence type="predicted"/>
<dbReference type="Proteomes" id="UP000188268">
    <property type="component" value="Unassembled WGS sequence"/>
</dbReference>
<sequence length="26" mass="2943">MGTGLGYTRRLPQTEELETDERAFGD</sequence>
<evidence type="ECO:0000313" key="3">
    <source>
        <dbReference type="Proteomes" id="UP000188268"/>
    </source>
</evidence>
<dbReference type="AlphaFoldDB" id="A0A1R3HAH6"/>
<dbReference type="Gramene" id="OMO67325">
    <property type="protein sequence ID" value="OMO67325"/>
    <property type="gene ID" value="CCACVL1_20599"/>
</dbReference>
<organism evidence="2 3">
    <name type="scientific">Corchorus capsularis</name>
    <name type="common">Jute</name>
    <dbReference type="NCBI Taxonomy" id="210143"/>
    <lineage>
        <taxon>Eukaryota</taxon>
        <taxon>Viridiplantae</taxon>
        <taxon>Streptophyta</taxon>
        <taxon>Embryophyta</taxon>
        <taxon>Tracheophyta</taxon>
        <taxon>Spermatophyta</taxon>
        <taxon>Magnoliopsida</taxon>
        <taxon>eudicotyledons</taxon>
        <taxon>Gunneridae</taxon>
        <taxon>Pentapetalae</taxon>
        <taxon>rosids</taxon>
        <taxon>malvids</taxon>
        <taxon>Malvales</taxon>
        <taxon>Malvaceae</taxon>
        <taxon>Grewioideae</taxon>
        <taxon>Apeibeae</taxon>
        <taxon>Corchorus</taxon>
    </lineage>
</organism>
<reference evidence="2 3" key="1">
    <citation type="submission" date="2013-09" db="EMBL/GenBank/DDBJ databases">
        <title>Corchorus capsularis genome sequencing.</title>
        <authorList>
            <person name="Alam M."/>
            <person name="Haque M.S."/>
            <person name="Islam M.S."/>
            <person name="Emdad E.M."/>
            <person name="Islam M.M."/>
            <person name="Ahmed B."/>
            <person name="Halim A."/>
            <person name="Hossen Q.M.M."/>
            <person name="Hossain M.Z."/>
            <person name="Ahmed R."/>
            <person name="Khan M.M."/>
            <person name="Islam R."/>
            <person name="Rashid M.M."/>
            <person name="Khan S.A."/>
            <person name="Rahman M.S."/>
            <person name="Alam M."/>
        </authorList>
    </citation>
    <scope>NUCLEOTIDE SEQUENCE [LARGE SCALE GENOMIC DNA]</scope>
    <source>
        <strain evidence="3">cv. CVL-1</strain>
        <tissue evidence="2">Whole seedling</tissue>
    </source>
</reference>